<gene>
    <name evidence="9" type="ORF">FHK87_10605</name>
</gene>
<comment type="subcellular location">
    <subcellularLocation>
        <location evidence="1">Cell membrane</location>
        <topology evidence="1">Multi-pass membrane protein</topology>
    </subcellularLocation>
</comment>
<dbReference type="InterPro" id="IPR025857">
    <property type="entry name" value="MacB_PCD"/>
</dbReference>
<dbReference type="Proteomes" id="UP000315540">
    <property type="component" value="Unassembled WGS sequence"/>
</dbReference>
<feature type="transmembrane region" description="Helical" evidence="6">
    <location>
        <begin position="288"/>
        <end position="309"/>
    </location>
</feature>
<dbReference type="RefSeq" id="WP_140592652.1">
    <property type="nucleotide sequence ID" value="NZ_VFWZ01000002.1"/>
</dbReference>
<feature type="domain" description="MacB-like periplasmic core" evidence="8">
    <location>
        <begin position="20"/>
        <end position="241"/>
    </location>
</feature>
<dbReference type="EMBL" id="VFWZ01000002">
    <property type="protein sequence ID" value="TPN88013.1"/>
    <property type="molecule type" value="Genomic_DNA"/>
</dbReference>
<evidence type="ECO:0000256" key="2">
    <source>
        <dbReference type="ARBA" id="ARBA00022475"/>
    </source>
</evidence>
<feature type="domain" description="ABC3 transporter permease C-terminal" evidence="7">
    <location>
        <begin position="678"/>
        <end position="786"/>
    </location>
</feature>
<name>A0A504JK59_9FLAO</name>
<evidence type="ECO:0000256" key="1">
    <source>
        <dbReference type="ARBA" id="ARBA00004651"/>
    </source>
</evidence>
<evidence type="ECO:0000313" key="10">
    <source>
        <dbReference type="Proteomes" id="UP000315540"/>
    </source>
</evidence>
<sequence length="797" mass="89399">MFRNYIKIAWRNLIKSKVYSGINIMGLAIGLTAGFLILLYVNFELSYDKFHAKGDRIYRVVSDLKTPDGVMKTDVPSCAVSPHLQEEFPEVISAVRLMYLNLAVRKDDIKFIENDAAAADEAFFEMFDFTLLQGDKKDVLRKPFSVVLTKTTAKKYFGDQQAIGQTLKIKDEDINDLSFTVTGIMDDIPENSQIKANMVISMTTYSQSILPTIDDAWGTYDPYTYILLHPNTNPNALEEKFPEFLERNTGEMMKRDQLYVSLYLEPFQEVYLHSARSMGDADGDINSVYVFSVVAIFILLIACINFINLTTARSVERAKEVGVRKVIGAEKPQLAIQFVGESIIICLIAFMITIMLTALILPTFNTLAGKVISQGIFSNPIHIFYLFLITITIGVLAGIYPAFVISSFKPVHVLKGSFSTGTKGIILRKVLVITQFTISIALILGTIIIYTQMDFMRSQELGFDKEHTIVLNTRVSPSQKELKDKLNDLPNVLSTSLASSVPGTNNAIAYSTLENSNNEDQAVSISAYFVDYDFISQFGLKILAGRGFSRTFATDSTQAMIVNEKATQLLGFTSPEKAIGAHFSQWGKEGKIIGVLQDFHFKTLEENIVPLTMTMKRDQMDLIAVKVKGQNIKETLASVQELWETVVPNEAFDFYFLDESFDKQYRTQERFGSLFFNFAILAILISCLGLFGLAAYSILQRRREIGVRKVLGASVGEVVKLLSKDFLKLVIVAFAIASPIAWFLMDYWLAEFAYRISVQWWMFVLAGSCAFIIALLTISFHAIKASLTNPIISLRTE</sequence>
<organism evidence="9 10">
    <name type="scientific">Aquimarina algicola</name>
    <dbReference type="NCBI Taxonomy" id="2589995"/>
    <lineage>
        <taxon>Bacteria</taxon>
        <taxon>Pseudomonadati</taxon>
        <taxon>Bacteroidota</taxon>
        <taxon>Flavobacteriia</taxon>
        <taxon>Flavobacteriales</taxon>
        <taxon>Flavobacteriaceae</taxon>
        <taxon>Aquimarina</taxon>
    </lineage>
</organism>
<evidence type="ECO:0000256" key="4">
    <source>
        <dbReference type="ARBA" id="ARBA00022989"/>
    </source>
</evidence>
<keyword evidence="5 6" id="KW-0472">Membrane</keyword>
<accession>A0A504JK59</accession>
<feature type="transmembrane region" description="Helical" evidence="6">
    <location>
        <begin position="426"/>
        <end position="450"/>
    </location>
</feature>
<reference evidence="9 10" key="1">
    <citation type="submission" date="2019-06" db="EMBL/GenBank/DDBJ databases">
        <authorList>
            <person name="Meng X."/>
        </authorList>
    </citation>
    <scope>NUCLEOTIDE SEQUENCE [LARGE SCALE GENOMIC DNA]</scope>
    <source>
        <strain evidence="9 10">M625</strain>
    </source>
</reference>
<feature type="transmembrane region" description="Helical" evidence="6">
    <location>
        <begin position="674"/>
        <end position="699"/>
    </location>
</feature>
<evidence type="ECO:0000259" key="8">
    <source>
        <dbReference type="Pfam" id="PF12704"/>
    </source>
</evidence>
<feature type="transmembrane region" description="Helical" evidence="6">
    <location>
        <begin position="381"/>
        <end position="405"/>
    </location>
</feature>
<evidence type="ECO:0000256" key="5">
    <source>
        <dbReference type="ARBA" id="ARBA00023136"/>
    </source>
</evidence>
<dbReference type="PANTHER" id="PTHR30572">
    <property type="entry name" value="MEMBRANE COMPONENT OF TRANSPORTER-RELATED"/>
    <property type="match status" value="1"/>
</dbReference>
<evidence type="ECO:0000256" key="3">
    <source>
        <dbReference type="ARBA" id="ARBA00022692"/>
    </source>
</evidence>
<keyword evidence="2" id="KW-1003">Cell membrane</keyword>
<feature type="domain" description="ABC3 transporter permease C-terminal" evidence="7">
    <location>
        <begin position="293"/>
        <end position="409"/>
    </location>
</feature>
<dbReference type="InterPro" id="IPR050250">
    <property type="entry name" value="Macrolide_Exporter_MacB"/>
</dbReference>
<dbReference type="GO" id="GO:0005886">
    <property type="term" value="C:plasma membrane"/>
    <property type="evidence" value="ECO:0007669"/>
    <property type="project" value="UniProtKB-SubCell"/>
</dbReference>
<feature type="domain" description="MacB-like periplasmic core" evidence="8">
    <location>
        <begin position="437"/>
        <end position="640"/>
    </location>
</feature>
<feature type="transmembrane region" description="Helical" evidence="6">
    <location>
        <begin position="21"/>
        <end position="41"/>
    </location>
</feature>
<feature type="transmembrane region" description="Helical" evidence="6">
    <location>
        <begin position="726"/>
        <end position="745"/>
    </location>
</feature>
<dbReference type="GO" id="GO:0022857">
    <property type="term" value="F:transmembrane transporter activity"/>
    <property type="evidence" value="ECO:0007669"/>
    <property type="project" value="TreeGrafter"/>
</dbReference>
<evidence type="ECO:0000313" key="9">
    <source>
        <dbReference type="EMBL" id="TPN88013.1"/>
    </source>
</evidence>
<feature type="transmembrane region" description="Helical" evidence="6">
    <location>
        <begin position="334"/>
        <end position="361"/>
    </location>
</feature>
<comment type="caution">
    <text evidence="9">The sequence shown here is derived from an EMBL/GenBank/DDBJ whole genome shotgun (WGS) entry which is preliminary data.</text>
</comment>
<dbReference type="PANTHER" id="PTHR30572:SF18">
    <property type="entry name" value="ABC-TYPE MACROLIDE FAMILY EXPORT SYSTEM PERMEASE COMPONENT 2"/>
    <property type="match status" value="1"/>
</dbReference>
<keyword evidence="3 6" id="KW-0812">Transmembrane</keyword>
<feature type="transmembrane region" description="Helical" evidence="6">
    <location>
        <begin position="760"/>
        <end position="783"/>
    </location>
</feature>
<keyword evidence="10" id="KW-1185">Reference proteome</keyword>
<dbReference type="Pfam" id="PF02687">
    <property type="entry name" value="FtsX"/>
    <property type="match status" value="2"/>
</dbReference>
<evidence type="ECO:0000259" key="7">
    <source>
        <dbReference type="Pfam" id="PF02687"/>
    </source>
</evidence>
<dbReference type="InterPro" id="IPR003838">
    <property type="entry name" value="ABC3_permease_C"/>
</dbReference>
<protein>
    <submittedName>
        <fullName evidence="9">FtsX-like permease family protein</fullName>
    </submittedName>
</protein>
<dbReference type="AlphaFoldDB" id="A0A504JK59"/>
<evidence type="ECO:0000256" key="6">
    <source>
        <dbReference type="SAM" id="Phobius"/>
    </source>
</evidence>
<keyword evidence="4 6" id="KW-1133">Transmembrane helix</keyword>
<dbReference type="Pfam" id="PF12704">
    <property type="entry name" value="MacB_PCD"/>
    <property type="match status" value="2"/>
</dbReference>
<dbReference type="OrthoDB" id="8740261at2"/>
<proteinExistence type="predicted"/>